<dbReference type="Proteomes" id="UP000824782">
    <property type="component" value="Unassembled WGS sequence"/>
</dbReference>
<sequence>MYDSLFVTGSLKLRMKLRRLRTPMPPTGCQNPERLLQTAGMEVSRWGIPLFLQTNHQGDLFLVLQGLKLLLTIANVLPVTKWDILVLHVPTGRILPEHCLDHHPLFYLWLGKWGKTMIIFSLLPWAIGSPLD</sequence>
<accession>A0AAV6YL25</accession>
<dbReference type="AlphaFoldDB" id="A0AAV6YL25"/>
<name>A0AAV6YL25_ENGPU</name>
<keyword evidence="2" id="KW-1185">Reference proteome</keyword>
<reference evidence="1" key="1">
    <citation type="thesis" date="2020" institute="ProQuest LLC" country="789 East Eisenhower Parkway, Ann Arbor, MI, USA">
        <title>Comparative Genomics and Chromosome Evolution.</title>
        <authorList>
            <person name="Mudd A.B."/>
        </authorList>
    </citation>
    <scope>NUCLEOTIDE SEQUENCE</scope>
    <source>
        <strain evidence="1">237g6f4</strain>
        <tissue evidence="1">Blood</tissue>
    </source>
</reference>
<organism evidence="1 2">
    <name type="scientific">Engystomops pustulosus</name>
    <name type="common">Tungara frog</name>
    <name type="synonym">Physalaemus pustulosus</name>
    <dbReference type="NCBI Taxonomy" id="76066"/>
    <lineage>
        <taxon>Eukaryota</taxon>
        <taxon>Metazoa</taxon>
        <taxon>Chordata</taxon>
        <taxon>Craniata</taxon>
        <taxon>Vertebrata</taxon>
        <taxon>Euteleostomi</taxon>
        <taxon>Amphibia</taxon>
        <taxon>Batrachia</taxon>
        <taxon>Anura</taxon>
        <taxon>Neobatrachia</taxon>
        <taxon>Hyloidea</taxon>
        <taxon>Leptodactylidae</taxon>
        <taxon>Leiuperinae</taxon>
        <taxon>Engystomops</taxon>
    </lineage>
</organism>
<evidence type="ECO:0000313" key="1">
    <source>
        <dbReference type="EMBL" id="KAG8535907.1"/>
    </source>
</evidence>
<dbReference type="EMBL" id="WNYA01054166">
    <property type="protein sequence ID" value="KAG8535907.1"/>
    <property type="molecule type" value="Genomic_DNA"/>
</dbReference>
<proteinExistence type="predicted"/>
<comment type="caution">
    <text evidence="1">The sequence shown here is derived from an EMBL/GenBank/DDBJ whole genome shotgun (WGS) entry which is preliminary data.</text>
</comment>
<evidence type="ECO:0000313" key="2">
    <source>
        <dbReference type="Proteomes" id="UP000824782"/>
    </source>
</evidence>
<gene>
    <name evidence="1" type="ORF">GDO81_027484</name>
</gene>
<protein>
    <submittedName>
        <fullName evidence="1">Uncharacterized protein</fullName>
    </submittedName>
</protein>